<evidence type="ECO:0000313" key="5">
    <source>
        <dbReference type="Proteomes" id="UP000694392"/>
    </source>
</evidence>
<dbReference type="GO" id="GO:0016491">
    <property type="term" value="F:oxidoreductase activity"/>
    <property type="evidence" value="ECO:0007669"/>
    <property type="project" value="UniProtKB-KW"/>
</dbReference>
<dbReference type="OMA" id="FFDAYHD"/>
<dbReference type="Ensembl" id="ENSSPUT00000007638.1">
    <property type="protein sequence ID" value="ENSSPUP00000007167.1"/>
    <property type="gene ID" value="ENSSPUG00000005542.1"/>
</dbReference>
<evidence type="ECO:0000256" key="3">
    <source>
        <dbReference type="RuleBase" id="RU000363"/>
    </source>
</evidence>
<organism evidence="4 5">
    <name type="scientific">Sphenodon punctatus</name>
    <name type="common">Tuatara</name>
    <name type="synonym">Hatteria punctata</name>
    <dbReference type="NCBI Taxonomy" id="8508"/>
    <lineage>
        <taxon>Eukaryota</taxon>
        <taxon>Metazoa</taxon>
        <taxon>Chordata</taxon>
        <taxon>Craniata</taxon>
        <taxon>Vertebrata</taxon>
        <taxon>Euteleostomi</taxon>
        <taxon>Lepidosauria</taxon>
        <taxon>Sphenodontia</taxon>
        <taxon>Sphenodontidae</taxon>
        <taxon>Sphenodon</taxon>
    </lineage>
</organism>
<keyword evidence="2" id="KW-0560">Oxidoreductase</keyword>
<dbReference type="PANTHER" id="PTHR43313">
    <property type="entry name" value="SHORT-CHAIN DEHYDROGENASE/REDUCTASE FAMILY 9C"/>
    <property type="match status" value="1"/>
</dbReference>
<accession>A0A8D0L4K9</accession>
<comment type="similarity">
    <text evidence="1 3">Belongs to the short-chain dehydrogenases/reductases (SDR) family.</text>
</comment>
<dbReference type="Gene3D" id="3.40.50.720">
    <property type="entry name" value="NAD(P)-binding Rossmann-like Domain"/>
    <property type="match status" value="1"/>
</dbReference>
<dbReference type="GO" id="GO:0008202">
    <property type="term" value="P:steroid metabolic process"/>
    <property type="evidence" value="ECO:0007669"/>
    <property type="project" value="TreeGrafter"/>
</dbReference>
<proteinExistence type="inferred from homology"/>
<evidence type="ECO:0000256" key="2">
    <source>
        <dbReference type="ARBA" id="ARBA00023002"/>
    </source>
</evidence>
<evidence type="ECO:0008006" key="6">
    <source>
        <dbReference type="Google" id="ProtNLM"/>
    </source>
</evidence>
<dbReference type="PRINTS" id="PR00081">
    <property type="entry name" value="GDHRDH"/>
</dbReference>
<name>A0A8D0L4K9_SPHPU</name>
<dbReference type="SUPFAM" id="SSF51735">
    <property type="entry name" value="NAD(P)-binding Rossmann-fold domains"/>
    <property type="match status" value="1"/>
</dbReference>
<dbReference type="GeneTree" id="ENSGT00940000154118"/>
<dbReference type="Pfam" id="PF00106">
    <property type="entry name" value="adh_short"/>
    <property type="match status" value="1"/>
</dbReference>
<evidence type="ECO:0000256" key="1">
    <source>
        <dbReference type="ARBA" id="ARBA00006484"/>
    </source>
</evidence>
<reference evidence="4" key="2">
    <citation type="submission" date="2025-09" db="UniProtKB">
        <authorList>
            <consortium name="Ensembl"/>
        </authorList>
    </citation>
    <scope>IDENTIFICATION</scope>
</reference>
<evidence type="ECO:0000313" key="4">
    <source>
        <dbReference type="Ensembl" id="ENSSPUP00000007167.1"/>
    </source>
</evidence>
<dbReference type="Proteomes" id="UP000694392">
    <property type="component" value="Unplaced"/>
</dbReference>
<protein>
    <recommendedName>
        <fullName evidence="6">17-beta-hydroxysteroid dehydrogenase type 6</fullName>
    </recommendedName>
</protein>
<keyword evidence="5" id="KW-1185">Reference proteome</keyword>
<sequence>MWLYVAALLGLYFLFRWYRERQTVENLSEKYVFVTGCGSGFGNQVARQLDARGLRVLAACLTEKGAEQLTRATSERLQTTLLDVTSSESVAIAAAWVKERVGNKGLWGLVNNAGVVHPAAPNEWLNKDDFQKVLDVNLLGLIDVTLHLLPLVKRARVRVVNVTSILGRVAFYGGGYSPSKYGVEAFSDCIRRELRPFGVKIAVVEPGYFRTSMTDSSRNLKHLEDAWIHARPEVKESYGQCYFESCEPPMFQKTITTRCNTNLYLETDCMEHALISRYPRTRYSGGWDAQFFYIPLSYLPTALADFVLTWGWPRPAQAG</sequence>
<dbReference type="InterPro" id="IPR002347">
    <property type="entry name" value="SDR_fam"/>
</dbReference>
<dbReference type="PRINTS" id="PR00080">
    <property type="entry name" value="SDRFAMILY"/>
</dbReference>
<dbReference type="FunFam" id="3.40.50.720:FF:000074">
    <property type="entry name" value="Retinol dehydrogenase type 1"/>
    <property type="match status" value="1"/>
</dbReference>
<reference evidence="4" key="1">
    <citation type="submission" date="2025-08" db="UniProtKB">
        <authorList>
            <consortium name="Ensembl"/>
        </authorList>
    </citation>
    <scope>IDENTIFICATION</scope>
</reference>
<dbReference type="PANTHER" id="PTHR43313:SF4">
    <property type="entry name" value="17-BETA-HYDROXYSTEROID DEHYDROGENASE TYPE 6"/>
    <property type="match status" value="1"/>
</dbReference>
<dbReference type="AlphaFoldDB" id="A0A8D0L4K9"/>
<dbReference type="InterPro" id="IPR036291">
    <property type="entry name" value="NAD(P)-bd_dom_sf"/>
</dbReference>